<protein>
    <submittedName>
        <fullName evidence="2">Uncharacterized protein</fullName>
    </submittedName>
</protein>
<feature type="region of interest" description="Disordered" evidence="1">
    <location>
        <begin position="1"/>
        <end position="33"/>
    </location>
</feature>
<accession>A0A8H6JFR2</accession>
<organism evidence="2 3">
    <name type="scientific">Colletotrichum plurivorum</name>
    <dbReference type="NCBI Taxonomy" id="2175906"/>
    <lineage>
        <taxon>Eukaryota</taxon>
        <taxon>Fungi</taxon>
        <taxon>Dikarya</taxon>
        <taxon>Ascomycota</taxon>
        <taxon>Pezizomycotina</taxon>
        <taxon>Sordariomycetes</taxon>
        <taxon>Hypocreomycetidae</taxon>
        <taxon>Glomerellales</taxon>
        <taxon>Glomerellaceae</taxon>
        <taxon>Colletotrichum</taxon>
        <taxon>Colletotrichum orchidearum species complex</taxon>
    </lineage>
</organism>
<proteinExistence type="predicted"/>
<sequence length="199" mass="21339">MTMTKRPMALKGCARKTSVPGKTEDGRRHSGSRYVSVGGTAGLAGPARALGLCCFINNIPLPCSSLVIIPWRASITYPGTTLHYLEEWVPFSRPTVPAFVVPRLLRQSCPNTPGAGRLFPFLSRPARDDDEGPPPPRLAPLAPQPAGVESPIFHFVAPPARTALVFLQGLLHPGQVPTHVARDGPRRTLDKLVLAAGKC</sequence>
<reference evidence="2" key="1">
    <citation type="journal article" date="2020" name="Phytopathology">
        <title>Genome Sequence Resources of Colletotrichum truncatum, C. plurivorum, C. musicola, and C. sojae: Four Species Pathogenic to Soybean (Glycine max).</title>
        <authorList>
            <person name="Rogerio F."/>
            <person name="Boufleur T.R."/>
            <person name="Ciampi-Guillardi M."/>
            <person name="Sukno S.A."/>
            <person name="Thon M.R."/>
            <person name="Massola Junior N.S."/>
            <person name="Baroncelli R."/>
        </authorList>
    </citation>
    <scope>NUCLEOTIDE SEQUENCE</scope>
    <source>
        <strain evidence="2">LFN00145</strain>
    </source>
</reference>
<evidence type="ECO:0000313" key="3">
    <source>
        <dbReference type="Proteomes" id="UP000654918"/>
    </source>
</evidence>
<evidence type="ECO:0000256" key="1">
    <source>
        <dbReference type="SAM" id="MobiDB-lite"/>
    </source>
</evidence>
<dbReference type="AlphaFoldDB" id="A0A8H6JFR2"/>
<comment type="caution">
    <text evidence="2">The sequence shown here is derived from an EMBL/GenBank/DDBJ whole genome shotgun (WGS) entry which is preliminary data.</text>
</comment>
<evidence type="ECO:0000313" key="2">
    <source>
        <dbReference type="EMBL" id="KAF6811823.1"/>
    </source>
</evidence>
<name>A0A8H6JFR2_9PEZI</name>
<gene>
    <name evidence="2" type="ORF">CPLU01_15038</name>
</gene>
<dbReference type="Proteomes" id="UP000654918">
    <property type="component" value="Unassembled WGS sequence"/>
</dbReference>
<keyword evidence="3" id="KW-1185">Reference proteome</keyword>
<feature type="region of interest" description="Disordered" evidence="1">
    <location>
        <begin position="120"/>
        <end position="143"/>
    </location>
</feature>
<dbReference type="EMBL" id="WIGO01000453">
    <property type="protein sequence ID" value="KAF6811823.1"/>
    <property type="molecule type" value="Genomic_DNA"/>
</dbReference>